<gene>
    <name evidence="1" type="ORF">D2T33_10840</name>
</gene>
<protein>
    <submittedName>
        <fullName evidence="1">Uncharacterized protein</fullName>
    </submittedName>
</protein>
<dbReference type="Proteomes" id="UP000285710">
    <property type="component" value="Unassembled WGS sequence"/>
</dbReference>
<comment type="caution">
    <text evidence="1">The sequence shown here is derived from an EMBL/GenBank/DDBJ whole genome shotgun (WGS) entry which is preliminary data.</text>
</comment>
<sequence length="63" mass="7169">MTGFIRFPLRRIASTGLSGLRRLMGQAGLALRKADALLTFAPAPEMIPIRLRVEPSRDRRHRR</sequence>
<evidence type="ECO:0000313" key="2">
    <source>
        <dbReference type="Proteomes" id="UP000285710"/>
    </source>
</evidence>
<keyword evidence="2" id="KW-1185">Reference proteome</keyword>
<dbReference type="AlphaFoldDB" id="A0A443IUF6"/>
<dbReference type="EMBL" id="SAUW01000010">
    <property type="protein sequence ID" value="RWR11728.1"/>
    <property type="molecule type" value="Genomic_DNA"/>
</dbReference>
<organism evidence="1 2">
    <name type="scientific">Paenirhodobacter populi</name>
    <dbReference type="NCBI Taxonomy" id="2306993"/>
    <lineage>
        <taxon>Bacteria</taxon>
        <taxon>Pseudomonadati</taxon>
        <taxon>Pseudomonadota</taxon>
        <taxon>Alphaproteobacteria</taxon>
        <taxon>Rhodobacterales</taxon>
        <taxon>Rhodobacter group</taxon>
        <taxon>Paenirhodobacter</taxon>
    </lineage>
</organism>
<dbReference type="RefSeq" id="WP_128269787.1">
    <property type="nucleotide sequence ID" value="NZ_SAUW01000010.1"/>
</dbReference>
<reference evidence="1 2" key="1">
    <citation type="submission" date="2019-01" db="EMBL/GenBank/DDBJ databases">
        <title>Sinorhodobacter populi sp. nov. isolated from the symptomatic bark tissue of Populus euramericana canker.</title>
        <authorList>
            <person name="Xu G."/>
        </authorList>
    </citation>
    <scope>NUCLEOTIDE SEQUENCE [LARGE SCALE GENOMIC DNA]</scope>
    <source>
        <strain evidence="1 2">2D-5</strain>
    </source>
</reference>
<accession>A0A443IUF6</accession>
<name>A0A443IUF6_9RHOB</name>
<reference evidence="1 2" key="2">
    <citation type="submission" date="2019-01" db="EMBL/GenBank/DDBJ databases">
        <authorList>
            <person name="Li Y."/>
        </authorList>
    </citation>
    <scope>NUCLEOTIDE SEQUENCE [LARGE SCALE GENOMIC DNA]</scope>
    <source>
        <strain evidence="1 2">2D-5</strain>
    </source>
</reference>
<evidence type="ECO:0000313" key="1">
    <source>
        <dbReference type="EMBL" id="RWR11728.1"/>
    </source>
</evidence>
<proteinExistence type="predicted"/>